<evidence type="ECO:0000313" key="3">
    <source>
        <dbReference type="Proteomes" id="UP000664534"/>
    </source>
</evidence>
<sequence length="154" mass="17232">MVKDEMQASRKDPAKRIRQLFIDHGAPDLKVVVEEGRFHTSTRGSGTLGGTLGLFDRKDPSNEKTVFLTSRSALQPPDPEASVDTLVIQSPAQADVEAEITHLDENLTTLVHAEKSLHLDKETDESTANAIQRRVKDRRSRLRYCKDHNDESSL</sequence>
<reference evidence="2" key="1">
    <citation type="submission" date="2021-03" db="EMBL/GenBank/DDBJ databases">
        <authorList>
            <person name="Tagirdzhanova G."/>
        </authorList>
    </citation>
    <scope>NUCLEOTIDE SEQUENCE</scope>
</reference>
<dbReference type="Proteomes" id="UP000664534">
    <property type="component" value="Unassembled WGS sequence"/>
</dbReference>
<comment type="caution">
    <text evidence="2">The sequence shown here is derived from an EMBL/GenBank/DDBJ whole genome shotgun (WGS) entry which is preliminary data.</text>
</comment>
<gene>
    <name evidence="2" type="ORF">IMSHALPRED_003071</name>
</gene>
<proteinExistence type="predicted"/>
<dbReference type="AlphaFoldDB" id="A0A8H3J6V1"/>
<name>A0A8H3J6V1_9LECA</name>
<feature type="region of interest" description="Disordered" evidence="1">
    <location>
        <begin position="118"/>
        <end position="138"/>
    </location>
</feature>
<accession>A0A8H3J6V1</accession>
<organism evidence="2 3">
    <name type="scientific">Imshaugia aleurites</name>
    <dbReference type="NCBI Taxonomy" id="172621"/>
    <lineage>
        <taxon>Eukaryota</taxon>
        <taxon>Fungi</taxon>
        <taxon>Dikarya</taxon>
        <taxon>Ascomycota</taxon>
        <taxon>Pezizomycotina</taxon>
        <taxon>Lecanoromycetes</taxon>
        <taxon>OSLEUM clade</taxon>
        <taxon>Lecanoromycetidae</taxon>
        <taxon>Lecanorales</taxon>
        <taxon>Lecanorineae</taxon>
        <taxon>Parmeliaceae</taxon>
        <taxon>Imshaugia</taxon>
    </lineage>
</organism>
<evidence type="ECO:0000256" key="1">
    <source>
        <dbReference type="SAM" id="MobiDB-lite"/>
    </source>
</evidence>
<evidence type="ECO:0000313" key="2">
    <source>
        <dbReference type="EMBL" id="CAF9941872.1"/>
    </source>
</evidence>
<keyword evidence="3" id="KW-1185">Reference proteome</keyword>
<protein>
    <submittedName>
        <fullName evidence="2">Uncharacterized protein</fullName>
    </submittedName>
</protein>
<dbReference type="EMBL" id="CAJPDT010000160">
    <property type="protein sequence ID" value="CAF9941872.1"/>
    <property type="molecule type" value="Genomic_DNA"/>
</dbReference>